<dbReference type="Gene3D" id="1.20.1440.20">
    <property type="entry name" value="LemA-like domain"/>
    <property type="match status" value="1"/>
</dbReference>
<evidence type="ECO:0000313" key="7">
    <source>
        <dbReference type="Proteomes" id="UP000077519"/>
    </source>
</evidence>
<dbReference type="RefSeq" id="WP_068421698.1">
    <property type="nucleotide sequence ID" value="NZ_LVHI01000004.1"/>
</dbReference>
<dbReference type="AlphaFoldDB" id="A0A177YL59"/>
<dbReference type="Proteomes" id="UP000077519">
    <property type="component" value="Unassembled WGS sequence"/>
</dbReference>
<dbReference type="InterPro" id="IPR023353">
    <property type="entry name" value="LemA-like_dom_sf"/>
</dbReference>
<comment type="caution">
    <text evidence="6">The sequence shown here is derived from an EMBL/GenBank/DDBJ whole genome shotgun (WGS) entry which is preliminary data.</text>
</comment>
<keyword evidence="4" id="KW-1133">Transmembrane helix</keyword>
<dbReference type="SUPFAM" id="SSF140478">
    <property type="entry name" value="LemA-like"/>
    <property type="match status" value="1"/>
</dbReference>
<dbReference type="PANTHER" id="PTHR34478:SF2">
    <property type="entry name" value="MEMBRANE PROTEIN"/>
    <property type="match status" value="1"/>
</dbReference>
<dbReference type="EMBL" id="LVHI01000004">
    <property type="protein sequence ID" value="OAK56336.1"/>
    <property type="molecule type" value="Genomic_DNA"/>
</dbReference>
<evidence type="ECO:0000256" key="5">
    <source>
        <dbReference type="ARBA" id="ARBA00023136"/>
    </source>
</evidence>
<evidence type="ECO:0000256" key="1">
    <source>
        <dbReference type="ARBA" id="ARBA00004167"/>
    </source>
</evidence>
<evidence type="ECO:0000256" key="3">
    <source>
        <dbReference type="ARBA" id="ARBA00022692"/>
    </source>
</evidence>
<keyword evidence="5" id="KW-0472">Membrane</keyword>
<accession>A0A177YL59</accession>
<name>A0A177YL59_9NOCA</name>
<evidence type="ECO:0008006" key="8">
    <source>
        <dbReference type="Google" id="ProtNLM"/>
    </source>
</evidence>
<evidence type="ECO:0000313" key="6">
    <source>
        <dbReference type="EMBL" id="OAK56336.1"/>
    </source>
</evidence>
<keyword evidence="7" id="KW-1185">Reference proteome</keyword>
<dbReference type="GO" id="GO:0016020">
    <property type="term" value="C:membrane"/>
    <property type="evidence" value="ECO:0007669"/>
    <property type="project" value="UniProtKB-SubCell"/>
</dbReference>
<dbReference type="InterPro" id="IPR007156">
    <property type="entry name" value="MamQ_LemA"/>
</dbReference>
<organism evidence="6 7">
    <name type="scientific">Rhodococcoides kyotonense</name>
    <dbReference type="NCBI Taxonomy" id="398843"/>
    <lineage>
        <taxon>Bacteria</taxon>
        <taxon>Bacillati</taxon>
        <taxon>Actinomycetota</taxon>
        <taxon>Actinomycetes</taxon>
        <taxon>Mycobacteriales</taxon>
        <taxon>Nocardiaceae</taxon>
        <taxon>Rhodococcoides</taxon>
    </lineage>
</organism>
<keyword evidence="3" id="KW-0812">Transmembrane</keyword>
<dbReference type="PANTHER" id="PTHR34478">
    <property type="entry name" value="PROTEIN LEMA"/>
    <property type="match status" value="1"/>
</dbReference>
<evidence type="ECO:0000256" key="2">
    <source>
        <dbReference type="ARBA" id="ARBA00008854"/>
    </source>
</evidence>
<dbReference type="Pfam" id="PF04011">
    <property type="entry name" value="LemA"/>
    <property type="match status" value="1"/>
</dbReference>
<evidence type="ECO:0000256" key="4">
    <source>
        <dbReference type="ARBA" id="ARBA00022989"/>
    </source>
</evidence>
<sequence length="189" mass="20684">MTVFVIVAIVVVLVLAYTVSVERRIRRFRSHTAASRQLVTVELDRRYTQLEPLIAAIESSGMDQDAVRQLVGARSWSKAVRERGLGLTSQAAAENALSAAVHTVLAESDRHPKLKSNWAFQGPAGDLETTEKRIAGAVRVYNDNAYRLSLLRTSFPSKFVAKALKVDAPEPFVEHVDLAGDDQPTSVAA</sequence>
<comment type="subcellular location">
    <subcellularLocation>
        <location evidence="1">Membrane</location>
        <topology evidence="1">Single-pass membrane protein</topology>
    </subcellularLocation>
</comment>
<gene>
    <name evidence="6" type="ORF">A3K89_15965</name>
</gene>
<reference evidence="6 7" key="1">
    <citation type="submission" date="2016-03" db="EMBL/GenBank/DDBJ databases">
        <title>Genome sequence of Rhodococcus kyotonensis KB10.</title>
        <authorList>
            <person name="Jeong H."/>
            <person name="Hong C.E."/>
            <person name="Jo S.H."/>
            <person name="Park J.M."/>
        </authorList>
    </citation>
    <scope>NUCLEOTIDE SEQUENCE [LARGE SCALE GENOMIC DNA]</scope>
    <source>
        <strain evidence="6 7">KB10</strain>
    </source>
</reference>
<comment type="similarity">
    <text evidence="2">Belongs to the LemA family.</text>
</comment>
<protein>
    <recommendedName>
        <fullName evidence="8">LemA family protein</fullName>
    </recommendedName>
</protein>
<proteinExistence type="inferred from homology"/>